<keyword evidence="2" id="KW-0548">Nucleotidyltransferase</keyword>
<dbReference type="Proteomes" id="UP001151760">
    <property type="component" value="Unassembled WGS sequence"/>
</dbReference>
<evidence type="ECO:0000313" key="3">
    <source>
        <dbReference type="Proteomes" id="UP001151760"/>
    </source>
</evidence>
<keyword evidence="2" id="KW-0695">RNA-directed DNA polymerase</keyword>
<reference evidence="2" key="1">
    <citation type="journal article" date="2022" name="Int. J. Mol. Sci.">
        <title>Draft Genome of Tanacetum Coccineum: Genomic Comparison of Closely Related Tanacetum-Family Plants.</title>
        <authorList>
            <person name="Yamashiro T."/>
            <person name="Shiraishi A."/>
            <person name="Nakayama K."/>
            <person name="Satake H."/>
        </authorList>
    </citation>
    <scope>NUCLEOTIDE SEQUENCE</scope>
</reference>
<dbReference type="Pfam" id="PF17921">
    <property type="entry name" value="Integrase_H2C2"/>
    <property type="match status" value="1"/>
</dbReference>
<dbReference type="Gene3D" id="3.30.420.10">
    <property type="entry name" value="Ribonuclease H-like superfamily/Ribonuclease H"/>
    <property type="match status" value="1"/>
</dbReference>
<gene>
    <name evidence="2" type="ORF">Tco_1112082</name>
</gene>
<name>A0ABQ5INS4_9ASTR</name>
<protein>
    <submittedName>
        <fullName evidence="2">Reverse transcriptase domain-containing protein</fullName>
    </submittedName>
</protein>
<keyword evidence="3" id="KW-1185">Reference proteome</keyword>
<dbReference type="EMBL" id="BQNB010020993">
    <property type="protein sequence ID" value="GJU01744.1"/>
    <property type="molecule type" value="Genomic_DNA"/>
</dbReference>
<comment type="caution">
    <text evidence="2">The sequence shown here is derived from an EMBL/GenBank/DDBJ whole genome shotgun (WGS) entry which is preliminary data.</text>
</comment>
<organism evidence="2 3">
    <name type="scientific">Tanacetum coccineum</name>
    <dbReference type="NCBI Taxonomy" id="301880"/>
    <lineage>
        <taxon>Eukaryota</taxon>
        <taxon>Viridiplantae</taxon>
        <taxon>Streptophyta</taxon>
        <taxon>Embryophyta</taxon>
        <taxon>Tracheophyta</taxon>
        <taxon>Spermatophyta</taxon>
        <taxon>Magnoliopsida</taxon>
        <taxon>eudicotyledons</taxon>
        <taxon>Gunneridae</taxon>
        <taxon>Pentapetalae</taxon>
        <taxon>asterids</taxon>
        <taxon>campanulids</taxon>
        <taxon>Asterales</taxon>
        <taxon>Asteraceae</taxon>
        <taxon>Asteroideae</taxon>
        <taxon>Anthemideae</taxon>
        <taxon>Anthemidinae</taxon>
        <taxon>Tanacetum</taxon>
    </lineage>
</organism>
<dbReference type="PANTHER" id="PTHR45835">
    <property type="entry name" value="YALI0A06105P"/>
    <property type="match status" value="1"/>
</dbReference>
<accession>A0ABQ5INS4</accession>
<dbReference type="GO" id="GO:0003964">
    <property type="term" value="F:RNA-directed DNA polymerase activity"/>
    <property type="evidence" value="ECO:0007669"/>
    <property type="project" value="UniProtKB-KW"/>
</dbReference>
<evidence type="ECO:0000313" key="2">
    <source>
        <dbReference type="EMBL" id="GJU01744.1"/>
    </source>
</evidence>
<reference evidence="2" key="2">
    <citation type="submission" date="2022-01" db="EMBL/GenBank/DDBJ databases">
        <authorList>
            <person name="Yamashiro T."/>
            <person name="Shiraishi A."/>
            <person name="Satake H."/>
            <person name="Nakayama K."/>
        </authorList>
    </citation>
    <scope>NUCLEOTIDE SEQUENCE</scope>
</reference>
<proteinExistence type="predicted"/>
<dbReference type="Gene3D" id="1.10.340.70">
    <property type="match status" value="1"/>
</dbReference>
<keyword evidence="2" id="KW-0808">Transferase</keyword>
<evidence type="ECO:0000259" key="1">
    <source>
        <dbReference type="Pfam" id="PF17921"/>
    </source>
</evidence>
<feature type="domain" description="Integrase zinc-binding" evidence="1">
    <location>
        <begin position="1"/>
        <end position="39"/>
    </location>
</feature>
<dbReference type="InterPro" id="IPR036397">
    <property type="entry name" value="RNaseH_sf"/>
</dbReference>
<dbReference type="InterPro" id="IPR041588">
    <property type="entry name" value="Integrase_H2C2"/>
</dbReference>
<dbReference type="PANTHER" id="PTHR45835:SF99">
    <property type="entry name" value="CHROMO DOMAIN-CONTAINING PROTEIN-RELATED"/>
    <property type="match status" value="1"/>
</dbReference>
<sequence>MNEVHTTKYSVHPGADKMNYDLRDLYWWLGIKKNISMYVIVDRLTKSAHFLAIREDYKMESFARLYINKIVARHGCLYQSYLIMTTDGQSERIMKTLEDMHTACTIDFEGNWDTHLPLVEFPYNNNYHPSVKCAPFEALHERRCRLGTAWYVSIIEASFYQDM</sequence>
<dbReference type="InterPro" id="IPR012337">
    <property type="entry name" value="RNaseH-like_sf"/>
</dbReference>
<dbReference type="SUPFAM" id="SSF53098">
    <property type="entry name" value="Ribonuclease H-like"/>
    <property type="match status" value="1"/>
</dbReference>